<dbReference type="EMBL" id="BK015739">
    <property type="protein sequence ID" value="DAE22799.1"/>
    <property type="molecule type" value="Genomic_DNA"/>
</dbReference>
<organism evidence="1">
    <name type="scientific">Siphoviridae sp. ct2hZ16</name>
    <dbReference type="NCBI Taxonomy" id="2826276"/>
    <lineage>
        <taxon>Viruses</taxon>
        <taxon>Duplodnaviria</taxon>
        <taxon>Heunggongvirae</taxon>
        <taxon>Uroviricota</taxon>
        <taxon>Caudoviricetes</taxon>
    </lineage>
</organism>
<sequence>MLNFENLDKANFLGIGKYNTPMIQPENIDARHLEWIPFNFAKTCTDCATKGVHFFVDDYQFQRVWNQPDRYISLLRKFGAVCAPDFSMYTDMPLAMQIYNHYRKHWLAAYWQQCGIHVVPTLCWSNEQSYDWCFDGEPEHSIVAISSVGTQQNKQNQELFEKGVRAALARLEPSEILWYGKCPEEFDWNVTRIQPYYKQVKRRCDNGR</sequence>
<proteinExistence type="predicted"/>
<accession>A0A8S5QU31</accession>
<dbReference type="InterPro" id="IPR025530">
    <property type="entry name" value="DUF4417"/>
</dbReference>
<evidence type="ECO:0000313" key="1">
    <source>
        <dbReference type="EMBL" id="DAE22799.1"/>
    </source>
</evidence>
<protein>
    <recommendedName>
        <fullName evidence="2">DUF4417 domain-containing protein</fullName>
    </recommendedName>
</protein>
<name>A0A8S5QU31_9CAUD</name>
<reference evidence="1" key="1">
    <citation type="journal article" date="2021" name="Proc. Natl. Acad. Sci. U.S.A.">
        <title>A Catalog of Tens of Thousands of Viruses from Human Metagenomes Reveals Hidden Associations with Chronic Diseases.</title>
        <authorList>
            <person name="Tisza M.J."/>
            <person name="Buck C.B."/>
        </authorList>
    </citation>
    <scope>NUCLEOTIDE SEQUENCE</scope>
    <source>
        <strain evidence="1">Ct2hZ16</strain>
    </source>
</reference>
<evidence type="ECO:0008006" key="2">
    <source>
        <dbReference type="Google" id="ProtNLM"/>
    </source>
</evidence>
<dbReference type="Pfam" id="PF14386">
    <property type="entry name" value="DUF4417"/>
    <property type="match status" value="1"/>
</dbReference>